<organism evidence="2 3">
    <name type="scientific">Ensete ventricosum</name>
    <name type="common">Abyssinian banana</name>
    <name type="synonym">Musa ensete</name>
    <dbReference type="NCBI Taxonomy" id="4639"/>
    <lineage>
        <taxon>Eukaryota</taxon>
        <taxon>Viridiplantae</taxon>
        <taxon>Streptophyta</taxon>
        <taxon>Embryophyta</taxon>
        <taxon>Tracheophyta</taxon>
        <taxon>Spermatophyta</taxon>
        <taxon>Magnoliopsida</taxon>
        <taxon>Liliopsida</taxon>
        <taxon>Zingiberales</taxon>
        <taxon>Musaceae</taxon>
        <taxon>Ensete</taxon>
    </lineage>
</organism>
<comment type="caution">
    <text evidence="2">The sequence shown here is derived from an EMBL/GenBank/DDBJ whole genome shotgun (WGS) entry which is preliminary data.</text>
</comment>
<dbReference type="AlphaFoldDB" id="A0A426Z496"/>
<name>A0A426Z496_ENSVE</name>
<sequence>MQETGDVTTEERRRPSLVVFVFFVQGEGCTDSHTKLSIRRPARSKVPYSNDRASDHLLGFLLPNCFGNTDSVCVVHVDSSIVESGLRTSSVTGKFEKAVETVTCKRGVCGTSPIEYYFAGFLSSTGDRDRDREREKEKERENGGRRGCASDGGGERHQHARGGEGGGTGGAAAPRLPGALVLVAAPDRRPGRPRLPRHRTRPPRLRRHLRAVRRGLLHRLPHRRGSHRPPRRSRHFPGEII</sequence>
<evidence type="ECO:0000313" key="2">
    <source>
        <dbReference type="EMBL" id="RRT58753.1"/>
    </source>
</evidence>
<feature type="region of interest" description="Disordered" evidence="1">
    <location>
        <begin position="126"/>
        <end position="174"/>
    </location>
</feature>
<dbReference type="EMBL" id="AMZH03008531">
    <property type="protein sequence ID" value="RRT58753.1"/>
    <property type="molecule type" value="Genomic_DNA"/>
</dbReference>
<feature type="region of interest" description="Disordered" evidence="1">
    <location>
        <begin position="221"/>
        <end position="241"/>
    </location>
</feature>
<evidence type="ECO:0000256" key="1">
    <source>
        <dbReference type="SAM" id="MobiDB-lite"/>
    </source>
</evidence>
<evidence type="ECO:0000313" key="3">
    <source>
        <dbReference type="Proteomes" id="UP000287651"/>
    </source>
</evidence>
<protein>
    <submittedName>
        <fullName evidence="2">Uncharacterized protein</fullName>
    </submittedName>
</protein>
<accession>A0A426Z496</accession>
<reference evidence="2 3" key="1">
    <citation type="journal article" date="2014" name="Agronomy (Basel)">
        <title>A Draft Genome Sequence for Ensete ventricosum, the Drought-Tolerant Tree Against Hunger.</title>
        <authorList>
            <person name="Harrison J."/>
            <person name="Moore K.A."/>
            <person name="Paszkiewicz K."/>
            <person name="Jones T."/>
            <person name="Grant M."/>
            <person name="Ambacheew D."/>
            <person name="Muzemil S."/>
            <person name="Studholme D.J."/>
        </authorList>
    </citation>
    <scope>NUCLEOTIDE SEQUENCE [LARGE SCALE GENOMIC DNA]</scope>
</reference>
<gene>
    <name evidence="2" type="ORF">B296_00025404</name>
</gene>
<feature type="compositionally biased region" description="Basic residues" evidence="1">
    <location>
        <begin position="221"/>
        <end position="235"/>
    </location>
</feature>
<feature type="compositionally biased region" description="Basic and acidic residues" evidence="1">
    <location>
        <begin position="126"/>
        <end position="144"/>
    </location>
</feature>
<dbReference type="Proteomes" id="UP000287651">
    <property type="component" value="Unassembled WGS sequence"/>
</dbReference>
<proteinExistence type="predicted"/>